<organism evidence="3 4">
    <name type="scientific">Candidatus Magasanikbacteria bacterium RIFOXYC2_FULL_42_28</name>
    <dbReference type="NCBI Taxonomy" id="1798704"/>
    <lineage>
        <taxon>Bacteria</taxon>
        <taxon>Candidatus Magasanikiibacteriota</taxon>
    </lineage>
</organism>
<comment type="caution">
    <text evidence="3">The sequence shown here is derived from an EMBL/GenBank/DDBJ whole genome shotgun (WGS) entry which is preliminary data.</text>
</comment>
<dbReference type="STRING" id="1798704.A3J93_01245"/>
<dbReference type="Proteomes" id="UP000177907">
    <property type="component" value="Unassembled WGS sequence"/>
</dbReference>
<feature type="region of interest" description="Disordered" evidence="1">
    <location>
        <begin position="456"/>
        <end position="581"/>
    </location>
</feature>
<dbReference type="AlphaFoldDB" id="A0A1F6NYH3"/>
<dbReference type="InterPro" id="IPR036415">
    <property type="entry name" value="Lamin_tail_dom_sf"/>
</dbReference>
<feature type="compositionally biased region" description="Low complexity" evidence="1">
    <location>
        <begin position="489"/>
        <end position="506"/>
    </location>
</feature>
<dbReference type="PROSITE" id="PS51841">
    <property type="entry name" value="LTD"/>
    <property type="match status" value="1"/>
</dbReference>
<evidence type="ECO:0000313" key="4">
    <source>
        <dbReference type="Proteomes" id="UP000177907"/>
    </source>
</evidence>
<dbReference type="GO" id="GO:0016788">
    <property type="term" value="F:hydrolase activity, acting on ester bonds"/>
    <property type="evidence" value="ECO:0007669"/>
    <property type="project" value="InterPro"/>
</dbReference>
<dbReference type="SUPFAM" id="SSF48537">
    <property type="entry name" value="Phospholipase C/P1 nuclease"/>
    <property type="match status" value="1"/>
</dbReference>
<evidence type="ECO:0000313" key="3">
    <source>
        <dbReference type="EMBL" id="OGH88704.1"/>
    </source>
</evidence>
<dbReference type="EMBL" id="MFQZ01000001">
    <property type="protein sequence ID" value="OGH88704.1"/>
    <property type="molecule type" value="Genomic_DNA"/>
</dbReference>
<dbReference type="InterPro" id="IPR001322">
    <property type="entry name" value="Lamin_tail_dom"/>
</dbReference>
<accession>A0A1F6NYH3</accession>
<feature type="domain" description="LTD" evidence="2">
    <location>
        <begin position="571"/>
        <end position="702"/>
    </location>
</feature>
<gene>
    <name evidence="3" type="ORF">A3J93_01245</name>
</gene>
<feature type="region of interest" description="Disordered" evidence="1">
    <location>
        <begin position="723"/>
        <end position="743"/>
    </location>
</feature>
<dbReference type="SUPFAM" id="SSF74853">
    <property type="entry name" value="Lamin A/C globular tail domain"/>
    <property type="match status" value="1"/>
</dbReference>
<evidence type="ECO:0000259" key="2">
    <source>
        <dbReference type="PROSITE" id="PS51841"/>
    </source>
</evidence>
<protein>
    <recommendedName>
        <fullName evidence="2">LTD domain-containing protein</fullName>
    </recommendedName>
</protein>
<reference evidence="3 4" key="1">
    <citation type="journal article" date="2016" name="Nat. Commun.">
        <title>Thousands of microbial genomes shed light on interconnected biogeochemical processes in an aquifer system.</title>
        <authorList>
            <person name="Anantharaman K."/>
            <person name="Brown C.T."/>
            <person name="Hug L.A."/>
            <person name="Sharon I."/>
            <person name="Castelle C.J."/>
            <person name="Probst A.J."/>
            <person name="Thomas B.C."/>
            <person name="Singh A."/>
            <person name="Wilkins M.J."/>
            <person name="Karaoz U."/>
            <person name="Brodie E.L."/>
            <person name="Williams K.H."/>
            <person name="Hubbard S.S."/>
            <person name="Banfield J.F."/>
        </authorList>
    </citation>
    <scope>NUCLEOTIDE SEQUENCE [LARGE SCALE GENOMIC DNA]</scope>
</reference>
<feature type="compositionally biased region" description="Polar residues" evidence="1">
    <location>
        <begin position="723"/>
        <end position="735"/>
    </location>
</feature>
<dbReference type="InterPro" id="IPR008947">
    <property type="entry name" value="PLipase_C/P1_nuclease_dom_sf"/>
</dbReference>
<dbReference type="InterPro" id="IPR011050">
    <property type="entry name" value="Pectin_lyase_fold/virulence"/>
</dbReference>
<sequence length="1206" mass="130086">MLSRRGKVALYATIVAIFLFLFGIFGADRWFGAEQALGYDQNIAHPNIVELAAQVYNAKFNPDLTAEQIGWMKQGAIEEDTPTRWLNHFYDPVNDRGLLFNNFRYQSSKKWAQDPFNQQNFSMGDNSWQKAFLYYYKANAKDAFITLGHTLHLIADASVPAHTRDDPHPTGDSYEQFVKNNWEKLVPEIKKLSQFQKVDSLDGAFDSVAKFSNGNFYSDDTIDIDSYKYPSVADLFDQYQTIGKGYYKFKVNKNLSNSLVCRDPRINTWQDVLKNKFDDFVCLVDDDTVLTSYSQNLLPKAVGYTAGVIRLFIEQAESEEVHDKVPLIYINPKGMWDTVVAGLVNKAKDIWDKIKGTGGESVGAEALGELSSPGIVSLPPPPRPLLGQEGESQPLPPAPSPVSKPQVAPQPTSLPTQPSAPNPVVEPIVAPATVPVSPVVPITPIVNNPPPTIYYGGGGGGGSSPPSAVIPTEATGGSEVEESLNDNFTTTPETTSSTPDTSTTTTVIPSEVEGSLNDTTSTPDISTTTPDTTTSTPETSTSTPDTPTTTPDTTTTTPSVSTTTDSGTTITSTPESPPPPVPVADIIINEIAWAGTDSGHANNEWLELYNTTDEPVTFAWTGTDRWLLRSNGVNFSIISSKTKNLTIPARGYYLLERTNDDTVKAVAADAVFSLFGGLNNAGALVELVAPSGEVVDSVDASAGWFAGGGDEYRSLERLSEYASSSDPNNWQNNQGPRYLPRTANGGKIYGSPKSDNSRGLALFGNQDEDEVILTASNSPYLLSGYTVKAGKKLIIDSGAVIKSNDFVSNFKIYGEFIVNATNTPAVLTSGRDQSFESDILNELIGDYDAGLPLAKDWQGIMFYPGSISNINGLDMRYAGYEFKEPGSGMWDPKVSKAIWVQDIDLTISSSTFSLNGDTTIYGDNANLDISNSDFSSGVLAIDADDGSLAVSGGKISEFSSANGPIEANDIWLVITGVTFENNATDAVYVNAPHITTAITWSTGAQFNLNSLTIDDGAVLTIEAGVEVRLAKYADITVYGELIVNGTAEAPVKFLPISSGQNWGNLKFMSASGTLNNVLLTEGNLSTTEDQAGNGTIIVSDSNVTLNNVQVLDSRSPSNAIQINSGEVRIADSILGHNSKPSFETAGIKMLSGELWLDNVLFQNLDYGLRATGINPWYPYHLENTSAENYVNVNKQVSPMEWAPVEG</sequence>
<feature type="region of interest" description="Disordered" evidence="1">
    <location>
        <begin position="372"/>
        <end position="422"/>
    </location>
</feature>
<evidence type="ECO:0000256" key="1">
    <source>
        <dbReference type="SAM" id="MobiDB-lite"/>
    </source>
</evidence>
<dbReference type="SUPFAM" id="SSF51126">
    <property type="entry name" value="Pectin lyase-like"/>
    <property type="match status" value="1"/>
</dbReference>
<name>A0A1F6NYH3_9BACT</name>
<dbReference type="Gene3D" id="1.10.575.10">
    <property type="entry name" value="P1 Nuclease"/>
    <property type="match status" value="1"/>
</dbReference>
<feature type="compositionally biased region" description="Low complexity" evidence="1">
    <location>
        <begin position="518"/>
        <end position="574"/>
    </location>
</feature>
<proteinExistence type="predicted"/>